<proteinExistence type="inferred from homology"/>
<comment type="caution">
    <text evidence="8">The sequence shown here is derived from an EMBL/GenBank/DDBJ whole genome shotgun (WGS) entry which is preliminary data.</text>
</comment>
<feature type="transmembrane region" description="Helical" evidence="7">
    <location>
        <begin position="33"/>
        <end position="52"/>
    </location>
</feature>
<dbReference type="RefSeq" id="XP_046073600.1">
    <property type="nucleotide sequence ID" value="XM_046213989.1"/>
</dbReference>
<dbReference type="GeneID" id="70244276"/>
<evidence type="ECO:0000256" key="5">
    <source>
        <dbReference type="ARBA" id="ARBA00023004"/>
    </source>
</evidence>
<keyword evidence="7" id="KW-1133">Transmembrane helix</keyword>
<sequence>MLDLSQILILGLVAVLGFVVYRWRSHDAQEPPVVASAIPIFGHLIGLLWYGISYFGQQAIKHSIYPIFSLDLIFVKIYVIGSPSLVRNVQQNSKILTFEPFMEFSAKRMAGLSPPALEMLKLKQASGHSLFTDILHGMFPTLLGESLDRMNERMIRLLRPFIDELGSGGTIDWYEWTRHAITVASTDSSYGDMNPYKDQKIEDAFWDFDNYLSPLIANILPLLTARPAWKGRENLIDALEDYYNRGGHENSSDLTFARFKIPRDAGMSVRDIARLEATMAFGLLSNTAPAAFWVLYDIFSRSDLLEEIREEVRENALHVMEDGTHIIDLADLRDDCPLMISTFQEILRTRSSSTSTRFVTKEVMVGERYLLKEGNVVVMPAISIGRKSDVWGATNDDFDPRRFMKPTAPDKKSEGKKDPRRVGGFMAFGVSPVICPGRHFASGEILGLIAMTAMRFDVLPVGGVWKDPKANAMAITSIMNPPKESFNVNVRPRKEFEGTSWDFKVTEGKSKYPLVIG</sequence>
<keyword evidence="5 6" id="KW-0408">Iron</keyword>
<feature type="transmembrane region" description="Helical" evidence="7">
    <location>
        <begin position="6"/>
        <end position="21"/>
    </location>
</feature>
<accession>A0AAD4KTT1</accession>
<dbReference type="SUPFAM" id="SSF48264">
    <property type="entry name" value="Cytochrome P450"/>
    <property type="match status" value="1"/>
</dbReference>
<dbReference type="GO" id="GO:0020037">
    <property type="term" value="F:heme binding"/>
    <property type="evidence" value="ECO:0007669"/>
    <property type="project" value="InterPro"/>
</dbReference>
<dbReference type="InterPro" id="IPR036396">
    <property type="entry name" value="Cyt_P450_sf"/>
</dbReference>
<evidence type="ECO:0000256" key="2">
    <source>
        <dbReference type="ARBA" id="ARBA00010617"/>
    </source>
</evidence>
<dbReference type="PANTHER" id="PTHR47582">
    <property type="entry name" value="P450, PUTATIVE (EUROFUNG)-RELATED"/>
    <property type="match status" value="1"/>
</dbReference>
<evidence type="ECO:0000313" key="9">
    <source>
        <dbReference type="Proteomes" id="UP001201262"/>
    </source>
</evidence>
<keyword evidence="6" id="KW-0349">Heme</keyword>
<dbReference type="InterPro" id="IPR053007">
    <property type="entry name" value="CYP450_monoxygenase_sec-met"/>
</dbReference>
<keyword evidence="7" id="KW-0812">Transmembrane</keyword>
<dbReference type="CDD" id="cd11040">
    <property type="entry name" value="CYP7_CYP8-like"/>
    <property type="match status" value="1"/>
</dbReference>
<dbReference type="InterPro" id="IPR001128">
    <property type="entry name" value="Cyt_P450"/>
</dbReference>
<evidence type="ECO:0000313" key="8">
    <source>
        <dbReference type="EMBL" id="KAH8699136.1"/>
    </source>
</evidence>
<dbReference type="Proteomes" id="UP001201262">
    <property type="component" value="Unassembled WGS sequence"/>
</dbReference>
<organism evidence="8 9">
    <name type="scientific">Talaromyces proteolyticus</name>
    <dbReference type="NCBI Taxonomy" id="1131652"/>
    <lineage>
        <taxon>Eukaryota</taxon>
        <taxon>Fungi</taxon>
        <taxon>Dikarya</taxon>
        <taxon>Ascomycota</taxon>
        <taxon>Pezizomycotina</taxon>
        <taxon>Eurotiomycetes</taxon>
        <taxon>Eurotiomycetidae</taxon>
        <taxon>Eurotiales</taxon>
        <taxon>Trichocomaceae</taxon>
        <taxon>Talaromyces</taxon>
        <taxon>Talaromyces sect. Bacilispori</taxon>
    </lineage>
</organism>
<dbReference type="AlphaFoldDB" id="A0AAD4KTT1"/>
<keyword evidence="7" id="KW-0472">Membrane</keyword>
<comment type="similarity">
    <text evidence="2">Belongs to the cytochrome P450 family.</text>
</comment>
<dbReference type="GO" id="GO:0004497">
    <property type="term" value="F:monooxygenase activity"/>
    <property type="evidence" value="ECO:0007669"/>
    <property type="project" value="InterPro"/>
</dbReference>
<gene>
    <name evidence="8" type="ORF">BGW36DRAFT_358643</name>
</gene>
<keyword evidence="3 6" id="KW-0479">Metal-binding</keyword>
<feature type="binding site" description="axial binding residue" evidence="6">
    <location>
        <position position="435"/>
    </location>
    <ligand>
        <name>heme</name>
        <dbReference type="ChEBI" id="CHEBI:30413"/>
    </ligand>
    <ligandPart>
        <name>Fe</name>
        <dbReference type="ChEBI" id="CHEBI:18248"/>
    </ligandPart>
</feature>
<dbReference type="PANTHER" id="PTHR47582:SF1">
    <property type="entry name" value="P450, PUTATIVE (EUROFUNG)-RELATED"/>
    <property type="match status" value="1"/>
</dbReference>
<name>A0AAD4KTT1_9EURO</name>
<evidence type="ECO:0000256" key="4">
    <source>
        <dbReference type="ARBA" id="ARBA00023002"/>
    </source>
</evidence>
<dbReference type="Pfam" id="PF00067">
    <property type="entry name" value="p450"/>
    <property type="match status" value="1"/>
</dbReference>
<evidence type="ECO:0000256" key="3">
    <source>
        <dbReference type="ARBA" id="ARBA00022723"/>
    </source>
</evidence>
<comment type="cofactor">
    <cofactor evidence="1 6">
        <name>heme</name>
        <dbReference type="ChEBI" id="CHEBI:30413"/>
    </cofactor>
</comment>
<dbReference type="EMBL" id="JAJTJA010000005">
    <property type="protein sequence ID" value="KAH8699136.1"/>
    <property type="molecule type" value="Genomic_DNA"/>
</dbReference>
<evidence type="ECO:0000256" key="6">
    <source>
        <dbReference type="PIRSR" id="PIRSR602403-1"/>
    </source>
</evidence>
<evidence type="ECO:0000256" key="7">
    <source>
        <dbReference type="SAM" id="Phobius"/>
    </source>
</evidence>
<keyword evidence="4" id="KW-0560">Oxidoreductase</keyword>
<reference evidence="8" key="1">
    <citation type="submission" date="2021-12" db="EMBL/GenBank/DDBJ databases">
        <title>Convergent genome expansion in fungi linked to evolution of root-endophyte symbiosis.</title>
        <authorList>
            <consortium name="DOE Joint Genome Institute"/>
            <person name="Ke Y.-H."/>
            <person name="Bonito G."/>
            <person name="Liao H.-L."/>
            <person name="Looney B."/>
            <person name="Rojas-Flechas A."/>
            <person name="Nash J."/>
            <person name="Hameed K."/>
            <person name="Schadt C."/>
            <person name="Martin F."/>
            <person name="Crous P.W."/>
            <person name="Miettinen O."/>
            <person name="Magnuson J.K."/>
            <person name="Labbe J."/>
            <person name="Jacobson D."/>
            <person name="Doktycz M.J."/>
            <person name="Veneault-Fourrey C."/>
            <person name="Kuo A."/>
            <person name="Mondo S."/>
            <person name="Calhoun S."/>
            <person name="Riley R."/>
            <person name="Ohm R."/>
            <person name="LaButti K."/>
            <person name="Andreopoulos B."/>
            <person name="Pangilinan J."/>
            <person name="Nolan M."/>
            <person name="Tritt A."/>
            <person name="Clum A."/>
            <person name="Lipzen A."/>
            <person name="Daum C."/>
            <person name="Barry K."/>
            <person name="Grigoriev I.V."/>
            <person name="Vilgalys R."/>
        </authorList>
    </citation>
    <scope>NUCLEOTIDE SEQUENCE</scope>
    <source>
        <strain evidence="8">PMI_201</strain>
    </source>
</reference>
<dbReference type="GO" id="GO:0016705">
    <property type="term" value="F:oxidoreductase activity, acting on paired donors, with incorporation or reduction of molecular oxygen"/>
    <property type="evidence" value="ECO:0007669"/>
    <property type="project" value="InterPro"/>
</dbReference>
<dbReference type="PRINTS" id="PR00465">
    <property type="entry name" value="EP450IV"/>
</dbReference>
<keyword evidence="9" id="KW-1185">Reference proteome</keyword>
<dbReference type="InterPro" id="IPR002403">
    <property type="entry name" value="Cyt_P450_E_grp-IV"/>
</dbReference>
<dbReference type="Gene3D" id="1.10.630.10">
    <property type="entry name" value="Cytochrome P450"/>
    <property type="match status" value="1"/>
</dbReference>
<evidence type="ECO:0000256" key="1">
    <source>
        <dbReference type="ARBA" id="ARBA00001971"/>
    </source>
</evidence>
<protein>
    <submittedName>
        <fullName evidence="8">Cytochrome P450</fullName>
    </submittedName>
</protein>
<dbReference type="GO" id="GO:0005506">
    <property type="term" value="F:iron ion binding"/>
    <property type="evidence" value="ECO:0007669"/>
    <property type="project" value="InterPro"/>
</dbReference>